<dbReference type="STRING" id="1423802.FC56_GL000624"/>
<evidence type="ECO:0000313" key="3">
    <source>
        <dbReference type="EMBL" id="KRM93904.1"/>
    </source>
</evidence>
<dbReference type="PANTHER" id="PTHR34297:SF1">
    <property type="entry name" value="ASP23_GLS24 FAMILY ENVELOPE STRESS RESPONSE PROTEIN"/>
    <property type="match status" value="1"/>
</dbReference>
<evidence type="ECO:0008006" key="5">
    <source>
        <dbReference type="Google" id="ProtNLM"/>
    </source>
</evidence>
<dbReference type="RefSeq" id="WP_056978379.1">
    <property type="nucleotide sequence ID" value="NZ_AYZR01000008.1"/>
</dbReference>
<keyword evidence="4" id="KW-1185">Reference proteome</keyword>
<dbReference type="PANTHER" id="PTHR34297">
    <property type="entry name" value="HYPOTHETICAL CYTOSOLIC PROTEIN-RELATED"/>
    <property type="match status" value="1"/>
</dbReference>
<name>A0A0R2CRV8_9LACO</name>
<reference evidence="3 4" key="1">
    <citation type="journal article" date="2015" name="Genome Announc.">
        <title>Expanding the biotechnology potential of lactobacilli through comparative genomics of 213 strains and associated genera.</title>
        <authorList>
            <person name="Sun Z."/>
            <person name="Harris H.M."/>
            <person name="McCann A."/>
            <person name="Guo C."/>
            <person name="Argimon S."/>
            <person name="Zhang W."/>
            <person name="Yang X."/>
            <person name="Jeffery I.B."/>
            <person name="Cooney J.C."/>
            <person name="Kagawa T.F."/>
            <person name="Liu W."/>
            <person name="Song Y."/>
            <person name="Salvetti E."/>
            <person name="Wrobel A."/>
            <person name="Rasinkangas P."/>
            <person name="Parkhill J."/>
            <person name="Rea M.C."/>
            <person name="O'Sullivan O."/>
            <person name="Ritari J."/>
            <person name="Douillard F.P."/>
            <person name="Paul Ross R."/>
            <person name="Yang R."/>
            <person name="Briner A.E."/>
            <person name="Felis G.E."/>
            <person name="de Vos W.M."/>
            <person name="Barrangou R."/>
            <person name="Klaenhammer T.R."/>
            <person name="Caufield P.W."/>
            <person name="Cui Y."/>
            <person name="Zhang H."/>
            <person name="O'Toole P.W."/>
        </authorList>
    </citation>
    <scope>NUCLEOTIDE SEQUENCE [LARGE SCALE GENOMIC DNA]</scope>
    <source>
        <strain evidence="3 4">DSM 24302</strain>
    </source>
</reference>
<feature type="region of interest" description="Disordered" evidence="2">
    <location>
        <begin position="126"/>
        <end position="145"/>
    </location>
</feature>
<sequence length="145" mass="15920">MAEDTNIILQSDNPNLGEIQITPEVLEIIAGIAAVEVDGVNRMQSNSLSKSVNELFGRRKEHSRGVKISYDGDQLTVDISVFLNYGVSVPKVALEIQDQVKEQLLFMTNLKAQQVNVHVAGVVPEKETANTVDPNDPFANSENEE</sequence>
<gene>
    <name evidence="3" type="ORF">FC56_GL000624</name>
</gene>
<dbReference type="PATRIC" id="fig|1423802.4.peg.633"/>
<proteinExistence type="inferred from homology"/>
<accession>A0A0R2CRV8</accession>
<dbReference type="EMBL" id="AYZR01000008">
    <property type="protein sequence ID" value="KRM93904.1"/>
    <property type="molecule type" value="Genomic_DNA"/>
</dbReference>
<comment type="caution">
    <text evidence="3">The sequence shown here is derived from an EMBL/GenBank/DDBJ whole genome shotgun (WGS) entry which is preliminary data.</text>
</comment>
<comment type="similarity">
    <text evidence="1">Belongs to the asp23 family.</text>
</comment>
<dbReference type="Pfam" id="PF03780">
    <property type="entry name" value="Asp23"/>
    <property type="match status" value="1"/>
</dbReference>
<protein>
    <recommendedName>
        <fullName evidence="5">Alkaline shock protein</fullName>
    </recommendedName>
</protein>
<evidence type="ECO:0000256" key="2">
    <source>
        <dbReference type="SAM" id="MobiDB-lite"/>
    </source>
</evidence>
<evidence type="ECO:0000313" key="4">
    <source>
        <dbReference type="Proteomes" id="UP000051256"/>
    </source>
</evidence>
<organism evidence="3 4">
    <name type="scientific">Lentilactobacillus senioris DSM 24302 = JCM 17472</name>
    <dbReference type="NCBI Taxonomy" id="1423802"/>
    <lineage>
        <taxon>Bacteria</taxon>
        <taxon>Bacillati</taxon>
        <taxon>Bacillota</taxon>
        <taxon>Bacilli</taxon>
        <taxon>Lactobacillales</taxon>
        <taxon>Lactobacillaceae</taxon>
        <taxon>Lentilactobacillus</taxon>
    </lineage>
</organism>
<dbReference type="AlphaFoldDB" id="A0A0R2CRV8"/>
<evidence type="ECO:0000256" key="1">
    <source>
        <dbReference type="ARBA" id="ARBA00005721"/>
    </source>
</evidence>
<feature type="compositionally biased region" description="Polar residues" evidence="2">
    <location>
        <begin position="129"/>
        <end position="145"/>
    </location>
</feature>
<dbReference type="Proteomes" id="UP000051256">
    <property type="component" value="Unassembled WGS sequence"/>
</dbReference>
<dbReference type="InterPro" id="IPR005531">
    <property type="entry name" value="Asp23"/>
</dbReference>